<sequence length="91" mass="10116">MSEVSLDTQGFVETLREAGVDKKQAVAHKNAICNASFTTKADIDRLRTGMRMEMREMEHRIKIDLVKWIVGIAFAQTALIVGVIGSLLNIL</sequence>
<keyword evidence="1" id="KW-0472">Membrane</keyword>
<evidence type="ECO:0000313" key="4">
    <source>
        <dbReference type="EMBL" id="VFK02116.1"/>
    </source>
</evidence>
<dbReference type="EMBL" id="CAADFG010000083">
    <property type="protein sequence ID" value="VFJ95169.1"/>
    <property type="molecule type" value="Genomic_DNA"/>
</dbReference>
<evidence type="ECO:0000256" key="1">
    <source>
        <dbReference type="SAM" id="Phobius"/>
    </source>
</evidence>
<feature type="transmembrane region" description="Helical" evidence="1">
    <location>
        <begin position="65"/>
        <end position="88"/>
    </location>
</feature>
<accession>A0A450URL5</accession>
<dbReference type="EMBL" id="CAADFI010000086">
    <property type="protein sequence ID" value="VFJ96028.1"/>
    <property type="molecule type" value="Genomic_DNA"/>
</dbReference>
<keyword evidence="1" id="KW-1133">Transmembrane helix</keyword>
<proteinExistence type="predicted"/>
<name>A0A450URL5_9GAMM</name>
<evidence type="ECO:0000313" key="2">
    <source>
        <dbReference type="EMBL" id="VFJ95169.1"/>
    </source>
</evidence>
<reference evidence="2" key="1">
    <citation type="submission" date="2019-02" db="EMBL/GenBank/DDBJ databases">
        <authorList>
            <person name="Gruber-Vodicka R. H."/>
            <person name="Seah K. B. B."/>
        </authorList>
    </citation>
    <scope>NUCLEOTIDE SEQUENCE</scope>
    <source>
        <strain evidence="4">BECK_SA2B12</strain>
        <strain evidence="2">BECK_SA2B15</strain>
        <strain evidence="3">BECK_SA2B20</strain>
    </source>
</reference>
<evidence type="ECO:0000313" key="3">
    <source>
        <dbReference type="EMBL" id="VFJ96028.1"/>
    </source>
</evidence>
<evidence type="ECO:0008006" key="5">
    <source>
        <dbReference type="Google" id="ProtNLM"/>
    </source>
</evidence>
<dbReference type="AlphaFoldDB" id="A0A450URL5"/>
<protein>
    <recommendedName>
        <fullName evidence="5">DUF1640 domain-containing protein</fullName>
    </recommendedName>
</protein>
<dbReference type="EMBL" id="CAADFJ010000082">
    <property type="protein sequence ID" value="VFK02116.1"/>
    <property type="molecule type" value="Genomic_DNA"/>
</dbReference>
<organism evidence="2">
    <name type="scientific">Candidatus Kentrum eta</name>
    <dbReference type="NCBI Taxonomy" id="2126337"/>
    <lineage>
        <taxon>Bacteria</taxon>
        <taxon>Pseudomonadati</taxon>
        <taxon>Pseudomonadota</taxon>
        <taxon>Gammaproteobacteria</taxon>
        <taxon>Candidatus Kentrum</taxon>
    </lineage>
</organism>
<keyword evidence="1" id="KW-0812">Transmembrane</keyword>
<gene>
    <name evidence="2" type="ORF">BECKH772A_GA0070896_100834</name>
    <name evidence="3" type="ORF">BECKH772B_GA0070898_100864</name>
    <name evidence="4" type="ORF">BECKH772C_GA0070978_100824</name>
</gene>